<dbReference type="AlphaFoldDB" id="A0A645FDX3"/>
<reference evidence="1" key="1">
    <citation type="submission" date="2019-08" db="EMBL/GenBank/DDBJ databases">
        <authorList>
            <person name="Kucharzyk K."/>
            <person name="Murdoch R.W."/>
            <person name="Higgins S."/>
            <person name="Loffler F."/>
        </authorList>
    </citation>
    <scope>NUCLEOTIDE SEQUENCE</scope>
</reference>
<accession>A0A645FDX3</accession>
<name>A0A645FDX3_9ZZZZ</name>
<proteinExistence type="predicted"/>
<organism evidence="1">
    <name type="scientific">bioreactor metagenome</name>
    <dbReference type="NCBI Taxonomy" id="1076179"/>
    <lineage>
        <taxon>unclassified sequences</taxon>
        <taxon>metagenomes</taxon>
        <taxon>ecological metagenomes</taxon>
    </lineage>
</organism>
<protein>
    <submittedName>
        <fullName evidence="1">Uncharacterized protein</fullName>
    </submittedName>
</protein>
<comment type="caution">
    <text evidence="1">The sequence shown here is derived from an EMBL/GenBank/DDBJ whole genome shotgun (WGS) entry which is preliminary data.</text>
</comment>
<evidence type="ECO:0000313" key="1">
    <source>
        <dbReference type="EMBL" id="MPN10583.1"/>
    </source>
</evidence>
<gene>
    <name evidence="1" type="ORF">SDC9_157878</name>
</gene>
<dbReference type="EMBL" id="VSSQ01056744">
    <property type="protein sequence ID" value="MPN10583.1"/>
    <property type="molecule type" value="Genomic_DNA"/>
</dbReference>
<sequence>MPVSFLKKTHIMLLYYKLNGGVDLNNNEKTQTTITPCIPPVFFKDNGDIDDFIFRGEPVKLCSER</sequence>